<proteinExistence type="predicted"/>
<dbReference type="Pfam" id="PF03069">
    <property type="entry name" value="FmdA_AmdA"/>
    <property type="match status" value="2"/>
</dbReference>
<dbReference type="EMBL" id="PDCP01000125">
    <property type="protein sequence ID" value="PEG33293.1"/>
    <property type="molecule type" value="Genomic_DNA"/>
</dbReference>
<dbReference type="OrthoDB" id="9785236at2"/>
<evidence type="ECO:0000313" key="2">
    <source>
        <dbReference type="Proteomes" id="UP000220914"/>
    </source>
</evidence>
<comment type="caution">
    <text evidence="1">The sequence shown here is derived from an EMBL/GenBank/DDBJ whole genome shotgun (WGS) entry which is preliminary data.</text>
</comment>
<dbReference type="PANTHER" id="PTHR31891:SF1">
    <property type="entry name" value="FORMAMIDASE C869.04-RELATED"/>
    <property type="match status" value="1"/>
</dbReference>
<dbReference type="SUPFAM" id="SSF141130">
    <property type="entry name" value="Acetamidase/Formamidase-like"/>
    <property type="match status" value="1"/>
</dbReference>
<evidence type="ECO:0000313" key="1">
    <source>
        <dbReference type="EMBL" id="PEG33293.1"/>
    </source>
</evidence>
<organism evidence="1 2">
    <name type="scientific">Mycolicibacterium agri</name>
    <name type="common">Mycobacterium agri</name>
    <dbReference type="NCBI Taxonomy" id="36811"/>
    <lineage>
        <taxon>Bacteria</taxon>
        <taxon>Bacillati</taxon>
        <taxon>Actinomycetota</taxon>
        <taxon>Actinomycetes</taxon>
        <taxon>Mycobacteriales</taxon>
        <taxon>Mycobacteriaceae</taxon>
        <taxon>Mycolicibacterium</taxon>
    </lineage>
</organism>
<dbReference type="PANTHER" id="PTHR31891">
    <property type="entry name" value="FORMAMIDASE C869.04-RELATED"/>
    <property type="match status" value="1"/>
</dbReference>
<accession>A0A2A7MP69</accession>
<keyword evidence="2" id="KW-1185">Reference proteome</keyword>
<sequence length="344" mass="37357">MVVEVKLVSYTPGPDEWAHRFGGYPARLSIKPGDVLRVGTEDCFGGRVQHPGDIPSEVVKFEDMNPVSGPIHVEGAEPGDILAVHFIDIIPARKYAVSSLFPHFGALSGTHETALLHDALPELVWFYDIDVEKWTATFRAVRSDFALTLPLDPMHGTVGVAPAFGESRLVFVPSVYGGNMDTPELRAGTTLYLPVSVPGALLALGDGHARQGEGEVTGTGLESAMRTAITVDVVKGAEPLGWPRLENDDFVMSTGSIRPLEDAFRISQKDLLGWVSSLLGIDTFDAYQLVSQLGVSPVANVCDPNYTFVAKFPKRYLDTAAYGGVHNRLSAIADDYRKSYARLW</sequence>
<dbReference type="GO" id="GO:0016811">
    <property type="term" value="F:hydrolase activity, acting on carbon-nitrogen (but not peptide) bonds, in linear amides"/>
    <property type="evidence" value="ECO:0007669"/>
    <property type="project" value="InterPro"/>
</dbReference>
<dbReference type="Gene3D" id="3.10.28.20">
    <property type="entry name" value="Acetamidase/Formamidase-like domains"/>
    <property type="match status" value="1"/>
</dbReference>
<gene>
    <name evidence="1" type="ORF">CQY20_31545</name>
</gene>
<reference evidence="1 2" key="1">
    <citation type="submission" date="2017-10" db="EMBL/GenBank/DDBJ databases">
        <title>The new phylogeny of genus Mycobacterium.</title>
        <authorList>
            <person name="Tortoli E."/>
            <person name="Trovato A."/>
            <person name="Cirillo D.M."/>
        </authorList>
    </citation>
    <scope>NUCLEOTIDE SEQUENCE [LARGE SCALE GENOMIC DNA]</scope>
    <source>
        <strain evidence="1 2">CCUG37673</strain>
    </source>
</reference>
<dbReference type="InterPro" id="IPR004304">
    <property type="entry name" value="FmdA_AmdA"/>
</dbReference>
<protein>
    <submittedName>
        <fullName evidence="1">Acetamidase</fullName>
    </submittedName>
</protein>
<dbReference type="Proteomes" id="UP000220914">
    <property type="component" value="Unassembled WGS sequence"/>
</dbReference>
<dbReference type="AlphaFoldDB" id="A0A2A7MP69"/>
<name>A0A2A7MP69_MYCAG</name>
<dbReference type="Gene3D" id="2.60.120.580">
    <property type="entry name" value="Acetamidase/Formamidase-like domains"/>
    <property type="match status" value="2"/>
</dbReference>